<accession>A0AC35GXM4</accession>
<sequence length="141" mass="15297">MGECDEILPPKCNSKSKRQAGFAVGIIPLGETTDVPPIVTFDPSKIDRTRGFALSRRRISLEQNVQATLSGTITVTHSPNEEESLVKHADLKLNTQSVRVIPQEEVTTVAAAGVTSPPELSSSTVTSEFEEYSIEVDDNIE</sequence>
<dbReference type="Proteomes" id="UP000887580">
    <property type="component" value="Unplaced"/>
</dbReference>
<protein>
    <submittedName>
        <fullName evidence="2">Uncharacterized protein</fullName>
    </submittedName>
</protein>
<dbReference type="WBParaSite" id="PS1159_v2.g9810.t1">
    <property type="protein sequence ID" value="PS1159_v2.g9810.t1"/>
    <property type="gene ID" value="PS1159_v2.g9810"/>
</dbReference>
<reference evidence="2" key="1">
    <citation type="submission" date="2022-11" db="UniProtKB">
        <authorList>
            <consortium name="WormBaseParasite"/>
        </authorList>
    </citation>
    <scope>IDENTIFICATION</scope>
</reference>
<organism evidence="1 2">
    <name type="scientific">Panagrolaimus sp. PS1159</name>
    <dbReference type="NCBI Taxonomy" id="55785"/>
    <lineage>
        <taxon>Eukaryota</taxon>
        <taxon>Metazoa</taxon>
        <taxon>Ecdysozoa</taxon>
        <taxon>Nematoda</taxon>
        <taxon>Chromadorea</taxon>
        <taxon>Rhabditida</taxon>
        <taxon>Tylenchina</taxon>
        <taxon>Panagrolaimomorpha</taxon>
        <taxon>Panagrolaimoidea</taxon>
        <taxon>Panagrolaimidae</taxon>
        <taxon>Panagrolaimus</taxon>
    </lineage>
</organism>
<proteinExistence type="predicted"/>
<evidence type="ECO:0000313" key="2">
    <source>
        <dbReference type="WBParaSite" id="PS1159_v2.g9810.t1"/>
    </source>
</evidence>
<name>A0AC35GXM4_9BILA</name>
<evidence type="ECO:0000313" key="1">
    <source>
        <dbReference type="Proteomes" id="UP000887580"/>
    </source>
</evidence>